<dbReference type="EMBL" id="FNJB01000005">
    <property type="protein sequence ID" value="SDO86899.1"/>
    <property type="molecule type" value="Genomic_DNA"/>
</dbReference>
<dbReference type="Proteomes" id="UP000199651">
    <property type="component" value="Unassembled WGS sequence"/>
</dbReference>
<keyword evidence="1" id="KW-1133">Transmembrane helix</keyword>
<dbReference type="OrthoDB" id="491589at2"/>
<dbReference type="SUPFAM" id="SSF52540">
    <property type="entry name" value="P-loop containing nucleoside triphosphate hydrolases"/>
    <property type="match status" value="1"/>
</dbReference>
<organism evidence="2 3">
    <name type="scientific">Actinokineospora alba</name>
    <dbReference type="NCBI Taxonomy" id="504798"/>
    <lineage>
        <taxon>Bacteria</taxon>
        <taxon>Bacillati</taxon>
        <taxon>Actinomycetota</taxon>
        <taxon>Actinomycetes</taxon>
        <taxon>Pseudonocardiales</taxon>
        <taxon>Pseudonocardiaceae</taxon>
        <taxon>Actinokineospora</taxon>
    </lineage>
</organism>
<feature type="transmembrane region" description="Helical" evidence="1">
    <location>
        <begin position="12"/>
        <end position="30"/>
    </location>
</feature>
<evidence type="ECO:0000256" key="1">
    <source>
        <dbReference type="SAM" id="Phobius"/>
    </source>
</evidence>
<dbReference type="AlphaFoldDB" id="A0A1H0N2G3"/>
<proteinExistence type="predicted"/>
<keyword evidence="1" id="KW-0812">Transmembrane</keyword>
<name>A0A1H0N2G3_9PSEU</name>
<evidence type="ECO:0000313" key="2">
    <source>
        <dbReference type="EMBL" id="SDO86899.1"/>
    </source>
</evidence>
<accession>A0A1H0N2G3</accession>
<protein>
    <submittedName>
        <fullName evidence="2">Uncharacterized protein</fullName>
    </submittedName>
</protein>
<reference evidence="3" key="1">
    <citation type="submission" date="2016-10" db="EMBL/GenBank/DDBJ databases">
        <authorList>
            <person name="Varghese N."/>
            <person name="Submissions S."/>
        </authorList>
    </citation>
    <scope>NUCLEOTIDE SEQUENCE [LARGE SCALE GENOMIC DNA]</scope>
    <source>
        <strain evidence="3">IBRC-M 10655</strain>
    </source>
</reference>
<dbReference type="STRING" id="504798.SAMN05421871_102214"/>
<gene>
    <name evidence="2" type="ORF">SAMN05192558_105164</name>
</gene>
<evidence type="ECO:0000313" key="3">
    <source>
        <dbReference type="Proteomes" id="UP000199651"/>
    </source>
</evidence>
<sequence>MFAIEEEPAVAWGPWVLALGILAVAGWVWWRAARKSPAAATPQSLPKFRVVTLGLQGSGKTLLLTSMYRRLQVPGGRGFHLHAPYDQLIELNRWYQQVASTADDWPAGTRRGEMREFEFSVMAPTHEGVEPVFTLGYLEYPGELLTDPDAPGSTAQARLLESIANADALIGIIDGLRILQAYQGDQRGSLILQASLDAMINAMLGARTPIAFVITKWDLLDEIHPDENVRLETVRNLLMGIHGFRDLVMMHSARRVVRLLPVSAVGHDFAVLQGNEVHKRPHGHFQPDRVELPLCAVVPDVLRQVELTIDRTTREQLLGLAAKQSAVSPAVALEVLAKFVAQRAGRALISAAGGGLLAELAVFPQPRARDAHVLSAADRRAEELVQARRMVVSQLQHEVAVLEARLPRCRLGGD</sequence>
<dbReference type="CDD" id="cd00882">
    <property type="entry name" value="Ras_like_GTPase"/>
    <property type="match status" value="1"/>
</dbReference>
<dbReference type="InterPro" id="IPR027417">
    <property type="entry name" value="P-loop_NTPase"/>
</dbReference>
<keyword evidence="1" id="KW-0472">Membrane</keyword>
<keyword evidence="3" id="KW-1185">Reference proteome</keyword>
<dbReference type="RefSeq" id="WP_091374771.1">
    <property type="nucleotide sequence ID" value="NZ_FNDV01000002.1"/>
</dbReference>